<dbReference type="Proteomes" id="UP001295794">
    <property type="component" value="Unassembled WGS sequence"/>
</dbReference>
<comment type="caution">
    <text evidence="2">The sequence shown here is derived from an EMBL/GenBank/DDBJ whole genome shotgun (WGS) entry which is preliminary data.</text>
</comment>
<feature type="region of interest" description="Disordered" evidence="1">
    <location>
        <begin position="184"/>
        <end position="213"/>
    </location>
</feature>
<dbReference type="EMBL" id="CAVNYO010000169">
    <property type="protein sequence ID" value="CAK5270755.1"/>
    <property type="molecule type" value="Genomic_DNA"/>
</dbReference>
<proteinExistence type="predicted"/>
<feature type="region of interest" description="Disordered" evidence="1">
    <location>
        <begin position="242"/>
        <end position="290"/>
    </location>
</feature>
<accession>A0AAD2H9N0</accession>
<feature type="region of interest" description="Disordered" evidence="1">
    <location>
        <begin position="1"/>
        <end position="30"/>
    </location>
</feature>
<evidence type="ECO:0000313" key="2">
    <source>
        <dbReference type="EMBL" id="CAK5270755.1"/>
    </source>
</evidence>
<feature type="compositionally biased region" description="Basic and acidic residues" evidence="1">
    <location>
        <begin position="260"/>
        <end position="270"/>
    </location>
</feature>
<evidence type="ECO:0000313" key="3">
    <source>
        <dbReference type="Proteomes" id="UP001295794"/>
    </source>
</evidence>
<reference evidence="2" key="1">
    <citation type="submission" date="2023-11" db="EMBL/GenBank/DDBJ databases">
        <authorList>
            <person name="De Vega J J."/>
            <person name="De Vega J J."/>
        </authorList>
    </citation>
    <scope>NUCLEOTIDE SEQUENCE</scope>
</reference>
<feature type="compositionally biased region" description="Polar residues" evidence="1">
    <location>
        <begin position="347"/>
        <end position="358"/>
    </location>
</feature>
<gene>
    <name evidence="2" type="ORF">MYCIT1_LOCUS15431</name>
</gene>
<feature type="region of interest" description="Disordered" evidence="1">
    <location>
        <begin position="346"/>
        <end position="369"/>
    </location>
</feature>
<organism evidence="2 3">
    <name type="scientific">Mycena citricolor</name>
    <dbReference type="NCBI Taxonomy" id="2018698"/>
    <lineage>
        <taxon>Eukaryota</taxon>
        <taxon>Fungi</taxon>
        <taxon>Dikarya</taxon>
        <taxon>Basidiomycota</taxon>
        <taxon>Agaricomycotina</taxon>
        <taxon>Agaricomycetes</taxon>
        <taxon>Agaricomycetidae</taxon>
        <taxon>Agaricales</taxon>
        <taxon>Marasmiineae</taxon>
        <taxon>Mycenaceae</taxon>
        <taxon>Mycena</taxon>
    </lineage>
</organism>
<protein>
    <submittedName>
        <fullName evidence="2">Uncharacterized protein</fullName>
    </submittedName>
</protein>
<sequence length="413" mass="44999">MPQRLSTTRESTEWDDDMPMPPTTHMVPSTEHQRLVRSMRKLTSVLGQTPVIDMAAPPDTSTPPSPNPGPPRGPSGKRSLYLLGSASLSSLALPFLKVDSQTISSRGIQLAASPVDSSSSGPSSAAAERPALVLRLPSAPPVLPPLSPISPVFSPATPTDYEEHTRLAMRFAKLTRTLGEQVPPSLVLTAPGGTQQPGPFKRRRRASTLSTPESELEQRVFAMARGVADEGWIVRRSTSVNGGASAVRTEDITGTSFARPSREGDQKRLSVEPVRMSRTAPSTPLDPVHVHPMSYTDPGELSSISEHAPPRRLSRAATYSDGQAFFGPPGICPPPTYEQERAVAQSVPRSSSRASMQSHPRVLRRMDSRKSMRSILVRTQEREDEREWEGEWAGPELENMQDVMKTLRGLKAK</sequence>
<evidence type="ECO:0000256" key="1">
    <source>
        <dbReference type="SAM" id="MobiDB-lite"/>
    </source>
</evidence>
<dbReference type="AlphaFoldDB" id="A0AAD2H9N0"/>
<feature type="compositionally biased region" description="Pro residues" evidence="1">
    <location>
        <begin position="60"/>
        <end position="73"/>
    </location>
</feature>
<name>A0AAD2H9N0_9AGAR</name>
<feature type="region of interest" description="Disordered" evidence="1">
    <location>
        <begin position="47"/>
        <end position="80"/>
    </location>
</feature>
<keyword evidence="3" id="KW-1185">Reference proteome</keyword>